<evidence type="ECO:0000313" key="1">
    <source>
        <dbReference type="EMBL" id="KAF2237804.1"/>
    </source>
</evidence>
<dbReference type="AlphaFoldDB" id="A0A6A6HI36"/>
<dbReference type="SUPFAM" id="SSF54593">
    <property type="entry name" value="Glyoxalase/Bleomycin resistance protein/Dihydroxybiphenyl dioxygenase"/>
    <property type="match status" value="1"/>
</dbReference>
<evidence type="ECO:0008006" key="3">
    <source>
        <dbReference type="Google" id="ProtNLM"/>
    </source>
</evidence>
<dbReference type="InterPro" id="IPR029068">
    <property type="entry name" value="Glyas_Bleomycin-R_OHBP_Dase"/>
</dbReference>
<protein>
    <recommendedName>
        <fullName evidence="3">Glyoxalase-like domain-containing protein</fullName>
    </recommendedName>
</protein>
<dbReference type="OrthoDB" id="4179687at2759"/>
<dbReference type="EMBL" id="ML991778">
    <property type="protein sequence ID" value="KAF2237804.1"/>
    <property type="molecule type" value="Genomic_DNA"/>
</dbReference>
<organism evidence="1 2">
    <name type="scientific">Viridothelium virens</name>
    <name type="common">Speckled blister lichen</name>
    <name type="synonym">Trypethelium virens</name>
    <dbReference type="NCBI Taxonomy" id="1048519"/>
    <lineage>
        <taxon>Eukaryota</taxon>
        <taxon>Fungi</taxon>
        <taxon>Dikarya</taxon>
        <taxon>Ascomycota</taxon>
        <taxon>Pezizomycotina</taxon>
        <taxon>Dothideomycetes</taxon>
        <taxon>Dothideomycetes incertae sedis</taxon>
        <taxon>Trypetheliales</taxon>
        <taxon>Trypetheliaceae</taxon>
        <taxon>Viridothelium</taxon>
    </lineage>
</organism>
<proteinExistence type="predicted"/>
<name>A0A6A6HI36_VIRVR</name>
<keyword evidence="2" id="KW-1185">Reference proteome</keyword>
<dbReference type="Gene3D" id="3.10.180.10">
    <property type="entry name" value="2,3-Dihydroxybiphenyl 1,2-Dioxygenase, domain 1"/>
    <property type="match status" value="1"/>
</dbReference>
<gene>
    <name evidence="1" type="ORF">EV356DRAFT_509686</name>
</gene>
<dbReference type="Proteomes" id="UP000800092">
    <property type="component" value="Unassembled WGS sequence"/>
</dbReference>
<reference evidence="1" key="1">
    <citation type="journal article" date="2020" name="Stud. Mycol.">
        <title>101 Dothideomycetes genomes: a test case for predicting lifestyles and emergence of pathogens.</title>
        <authorList>
            <person name="Haridas S."/>
            <person name="Albert R."/>
            <person name="Binder M."/>
            <person name="Bloem J."/>
            <person name="Labutti K."/>
            <person name="Salamov A."/>
            <person name="Andreopoulos B."/>
            <person name="Baker S."/>
            <person name="Barry K."/>
            <person name="Bills G."/>
            <person name="Bluhm B."/>
            <person name="Cannon C."/>
            <person name="Castanera R."/>
            <person name="Culley D."/>
            <person name="Daum C."/>
            <person name="Ezra D."/>
            <person name="Gonzalez J."/>
            <person name="Henrissat B."/>
            <person name="Kuo A."/>
            <person name="Liang C."/>
            <person name="Lipzen A."/>
            <person name="Lutzoni F."/>
            <person name="Magnuson J."/>
            <person name="Mondo S."/>
            <person name="Nolan M."/>
            <person name="Ohm R."/>
            <person name="Pangilinan J."/>
            <person name="Park H.-J."/>
            <person name="Ramirez L."/>
            <person name="Alfaro M."/>
            <person name="Sun H."/>
            <person name="Tritt A."/>
            <person name="Yoshinaga Y."/>
            <person name="Zwiers L.-H."/>
            <person name="Turgeon B."/>
            <person name="Goodwin S."/>
            <person name="Spatafora J."/>
            <person name="Crous P."/>
            <person name="Grigoriev I."/>
        </authorList>
    </citation>
    <scope>NUCLEOTIDE SEQUENCE</scope>
    <source>
        <strain evidence="1">Tuck. ex Michener</strain>
    </source>
</reference>
<evidence type="ECO:0000313" key="2">
    <source>
        <dbReference type="Proteomes" id="UP000800092"/>
    </source>
</evidence>
<sequence length="292" mass="32157">MSEVPKRPDPSSTSQHRLRQIALVAHDLSRVERLLTYVLGTEVVYVDPQVSQWGLNNFLVAIGGDMIEVVSSIKSDTTASRLLSKRGDGGYMIIMQTKDAAKQRARIESRGLAKVIYTHDQDDSLCVQYHPKGIKGGMMPELDSHQATQSNPTPLMTTFSPWHACGPLSSYPTYSAAMKRHSDLHLAGAVLRLSPHDSATEAASRQWEEIFGIPRSRDLLAFTNARLGFIRGEEGQPEGLVSITIAVEGKERFNGILQRASGAGLCGDGWINMCGVKWYFVEAGESRERSNL</sequence>
<accession>A0A6A6HI36</accession>